<feature type="compositionally biased region" description="Low complexity" evidence="1">
    <location>
        <begin position="58"/>
        <end position="69"/>
    </location>
</feature>
<organism evidence="2 3">
    <name type="scientific">Pseudonocardia eucalypti</name>
    <dbReference type="NCBI Taxonomy" id="648755"/>
    <lineage>
        <taxon>Bacteria</taxon>
        <taxon>Bacillati</taxon>
        <taxon>Actinomycetota</taxon>
        <taxon>Actinomycetes</taxon>
        <taxon>Pseudonocardiales</taxon>
        <taxon>Pseudonocardiaceae</taxon>
        <taxon>Pseudonocardia</taxon>
    </lineage>
</organism>
<evidence type="ECO:0000313" key="3">
    <source>
        <dbReference type="Proteomes" id="UP001428817"/>
    </source>
</evidence>
<gene>
    <name evidence="2" type="ORF">GCM10023321_35010</name>
</gene>
<keyword evidence="3" id="KW-1185">Reference proteome</keyword>
<dbReference type="Proteomes" id="UP001428817">
    <property type="component" value="Unassembled WGS sequence"/>
</dbReference>
<feature type="region of interest" description="Disordered" evidence="1">
    <location>
        <begin position="58"/>
        <end position="100"/>
    </location>
</feature>
<evidence type="ECO:0000256" key="1">
    <source>
        <dbReference type="SAM" id="MobiDB-lite"/>
    </source>
</evidence>
<reference evidence="3" key="1">
    <citation type="journal article" date="2019" name="Int. J. Syst. Evol. Microbiol.">
        <title>The Global Catalogue of Microorganisms (GCM) 10K type strain sequencing project: providing services to taxonomists for standard genome sequencing and annotation.</title>
        <authorList>
            <consortium name="The Broad Institute Genomics Platform"/>
            <consortium name="The Broad Institute Genome Sequencing Center for Infectious Disease"/>
            <person name="Wu L."/>
            <person name="Ma J."/>
        </authorList>
    </citation>
    <scope>NUCLEOTIDE SEQUENCE [LARGE SCALE GENOMIC DNA]</scope>
    <source>
        <strain evidence="3">JCM 18303</strain>
    </source>
</reference>
<sequence>MTGFTLALCRADGCTGGTRRRGPVDHVLADATRRSEHGVLVVTGCLLGPLLCPAARAARTEPAAGAEPTSGNEAASGRAAMIQPCHPSRRPSGPSLLIGPIRGEEDARELSRWLDTGEFSSAALPTRLCGYADLLARGPSN</sequence>
<protein>
    <submittedName>
        <fullName evidence="2">Uncharacterized protein</fullName>
    </submittedName>
</protein>
<name>A0ABP9Q7G5_9PSEU</name>
<proteinExistence type="predicted"/>
<accession>A0ABP9Q7G5</accession>
<comment type="caution">
    <text evidence="2">The sequence shown here is derived from an EMBL/GenBank/DDBJ whole genome shotgun (WGS) entry which is preliminary data.</text>
</comment>
<dbReference type="RefSeq" id="WP_185059384.1">
    <property type="nucleotide sequence ID" value="NZ_BAABJP010000015.1"/>
</dbReference>
<evidence type="ECO:0000313" key="2">
    <source>
        <dbReference type="EMBL" id="GAA5157174.1"/>
    </source>
</evidence>
<dbReference type="EMBL" id="BAABJP010000015">
    <property type="protein sequence ID" value="GAA5157174.1"/>
    <property type="molecule type" value="Genomic_DNA"/>
</dbReference>